<evidence type="ECO:0000256" key="2">
    <source>
        <dbReference type="SAM" id="Phobius"/>
    </source>
</evidence>
<dbReference type="InterPro" id="IPR010699">
    <property type="entry name" value="DUF1275"/>
</dbReference>
<feature type="compositionally biased region" description="Basic and acidic residues" evidence="1">
    <location>
        <begin position="78"/>
        <end position="88"/>
    </location>
</feature>
<feature type="chain" id="PRO_5042048417" evidence="3">
    <location>
        <begin position="37"/>
        <end position="420"/>
    </location>
</feature>
<evidence type="ECO:0000256" key="3">
    <source>
        <dbReference type="SAM" id="SignalP"/>
    </source>
</evidence>
<dbReference type="Pfam" id="PF06912">
    <property type="entry name" value="DUF1275"/>
    <property type="match status" value="1"/>
</dbReference>
<dbReference type="AlphaFoldDB" id="A0AAD2GA81"/>
<protein>
    <submittedName>
        <fullName evidence="4">Uncharacterized protein</fullName>
    </submittedName>
</protein>
<reference evidence="4" key="1">
    <citation type="submission" date="2023-08" db="EMBL/GenBank/DDBJ databases">
        <authorList>
            <person name="Audoor S."/>
            <person name="Bilcke G."/>
        </authorList>
    </citation>
    <scope>NUCLEOTIDE SEQUENCE</scope>
</reference>
<evidence type="ECO:0000313" key="4">
    <source>
        <dbReference type="EMBL" id="CAJ1967562.1"/>
    </source>
</evidence>
<accession>A0AAD2GA81</accession>
<keyword evidence="2" id="KW-0812">Transmembrane</keyword>
<keyword evidence="5" id="KW-1185">Reference proteome</keyword>
<evidence type="ECO:0000256" key="1">
    <source>
        <dbReference type="SAM" id="MobiDB-lite"/>
    </source>
</evidence>
<organism evidence="4 5">
    <name type="scientific">Cylindrotheca closterium</name>
    <dbReference type="NCBI Taxonomy" id="2856"/>
    <lineage>
        <taxon>Eukaryota</taxon>
        <taxon>Sar</taxon>
        <taxon>Stramenopiles</taxon>
        <taxon>Ochrophyta</taxon>
        <taxon>Bacillariophyta</taxon>
        <taxon>Bacillariophyceae</taxon>
        <taxon>Bacillariophycidae</taxon>
        <taxon>Bacillariales</taxon>
        <taxon>Bacillariaceae</taxon>
        <taxon>Cylindrotheca</taxon>
    </lineage>
</organism>
<feature type="region of interest" description="Disordered" evidence="1">
    <location>
        <begin position="72"/>
        <end position="133"/>
    </location>
</feature>
<feature type="signal peptide" evidence="3">
    <location>
        <begin position="1"/>
        <end position="36"/>
    </location>
</feature>
<feature type="transmembrane region" description="Helical" evidence="2">
    <location>
        <begin position="181"/>
        <end position="200"/>
    </location>
</feature>
<feature type="transmembrane region" description="Helical" evidence="2">
    <location>
        <begin position="391"/>
        <end position="412"/>
    </location>
</feature>
<name>A0AAD2GA81_9STRA</name>
<proteinExistence type="predicted"/>
<gene>
    <name evidence="4" type="ORF">CYCCA115_LOCUS22829</name>
</gene>
<sequence length="420" mass="45721">MSPSPLPSLPRTMILCYFFLLCLSTITNHSIQSVSAFHKTTTASSRRIINNGRFNNAAAADDDQLLLTSTTSSTAEVDEFRSERRTDTSESSSSSSSPLSRRGIVSGILNLKGGSSTAASPATTTTTTTTRTIFPPPIDTIIPFVRNKQASATTTSDSDTSTTTTTTTTTSLQTFLIQHKTTLLTMVLMGFSGVVEAICYRRFKMYPNMMTGNTIKAMDAITSLNWQGIQVSLGLIGSYMSGATLYKCLDRARIFQSRNNHRRSIPNLVWLSAISFLLFGWSDVVGMTSNMDVLRLLPMATAFGMINCATQEMTGFVTNAATGHLGKIGFGLGESLVMNMLPRADHVVDQKTIQYGITSALTIGSFITTVIITNLIGLWLDAKHSWVYSRLPPLGLSLGAAYTILLTSYHYFFEKDVACK</sequence>
<feature type="compositionally biased region" description="Low complexity" evidence="1">
    <location>
        <begin position="115"/>
        <end position="133"/>
    </location>
</feature>
<evidence type="ECO:0000313" key="5">
    <source>
        <dbReference type="Proteomes" id="UP001295423"/>
    </source>
</evidence>
<keyword evidence="3" id="KW-0732">Signal</keyword>
<keyword evidence="2" id="KW-1133">Transmembrane helix</keyword>
<feature type="transmembrane region" description="Helical" evidence="2">
    <location>
        <begin position="353"/>
        <end position="379"/>
    </location>
</feature>
<comment type="caution">
    <text evidence="4">The sequence shown here is derived from an EMBL/GenBank/DDBJ whole genome shotgun (WGS) entry which is preliminary data.</text>
</comment>
<dbReference type="Proteomes" id="UP001295423">
    <property type="component" value="Unassembled WGS sequence"/>
</dbReference>
<dbReference type="EMBL" id="CAKOGP040002336">
    <property type="protein sequence ID" value="CAJ1967562.1"/>
    <property type="molecule type" value="Genomic_DNA"/>
</dbReference>
<keyword evidence="2" id="KW-0472">Membrane</keyword>
<feature type="compositionally biased region" description="Low complexity" evidence="1">
    <location>
        <begin position="89"/>
        <end position="102"/>
    </location>
</feature>
<feature type="transmembrane region" description="Helical" evidence="2">
    <location>
        <begin position="268"/>
        <end position="289"/>
    </location>
</feature>